<comment type="subcellular location">
    <subcellularLocation>
        <location evidence="1">Cell membrane</location>
        <topology evidence="1">Multi-pass membrane protein</topology>
    </subcellularLocation>
</comment>
<dbReference type="SUPFAM" id="SSF90123">
    <property type="entry name" value="ABC transporter transmembrane region"/>
    <property type="match status" value="1"/>
</dbReference>
<dbReference type="SMART" id="SM00382">
    <property type="entry name" value="AAA"/>
    <property type="match status" value="1"/>
</dbReference>
<dbReference type="GO" id="GO:0016887">
    <property type="term" value="F:ATP hydrolysis activity"/>
    <property type="evidence" value="ECO:0007669"/>
    <property type="project" value="InterPro"/>
</dbReference>
<dbReference type="PANTHER" id="PTHR43394:SF1">
    <property type="entry name" value="ATP-BINDING CASSETTE SUB-FAMILY B MEMBER 10, MITOCHONDRIAL"/>
    <property type="match status" value="1"/>
</dbReference>
<organism evidence="13 14">
    <name type="scientific">Candidatus Akkermansia intestinigallinarum</name>
    <dbReference type="NCBI Taxonomy" id="2838431"/>
    <lineage>
        <taxon>Bacteria</taxon>
        <taxon>Pseudomonadati</taxon>
        <taxon>Verrucomicrobiota</taxon>
        <taxon>Verrucomicrobiia</taxon>
        <taxon>Verrucomicrobiales</taxon>
        <taxon>Akkermansiaceae</taxon>
        <taxon>Akkermansia</taxon>
    </lineage>
</organism>
<dbReference type="GO" id="GO:0005524">
    <property type="term" value="F:ATP binding"/>
    <property type="evidence" value="ECO:0007669"/>
    <property type="project" value="UniProtKB-KW"/>
</dbReference>
<evidence type="ECO:0000256" key="3">
    <source>
        <dbReference type="ARBA" id="ARBA00022475"/>
    </source>
</evidence>
<dbReference type="InterPro" id="IPR011527">
    <property type="entry name" value="ABC1_TM_dom"/>
</dbReference>
<evidence type="ECO:0000256" key="6">
    <source>
        <dbReference type="ARBA" id="ARBA00022840"/>
    </source>
</evidence>
<evidence type="ECO:0000313" key="14">
    <source>
        <dbReference type="Proteomes" id="UP000823964"/>
    </source>
</evidence>
<keyword evidence="6 13" id="KW-0067">ATP-binding</keyword>
<keyword evidence="5" id="KW-0547">Nucleotide-binding</keyword>
<evidence type="ECO:0000256" key="8">
    <source>
        <dbReference type="ARBA" id="ARBA00023136"/>
    </source>
</evidence>
<evidence type="ECO:0000256" key="2">
    <source>
        <dbReference type="ARBA" id="ARBA00022448"/>
    </source>
</evidence>
<feature type="region of interest" description="Disordered" evidence="9">
    <location>
        <begin position="603"/>
        <end position="626"/>
    </location>
</feature>
<name>A0A9D2AHN4_9BACT</name>
<feature type="transmembrane region" description="Helical" evidence="10">
    <location>
        <begin position="20"/>
        <end position="45"/>
    </location>
</feature>
<evidence type="ECO:0000313" key="13">
    <source>
        <dbReference type="EMBL" id="HIX19596.1"/>
    </source>
</evidence>
<feature type="domain" description="ABC transmembrane type-1" evidence="12">
    <location>
        <begin position="29"/>
        <end position="327"/>
    </location>
</feature>
<dbReference type="PROSITE" id="PS00211">
    <property type="entry name" value="ABC_TRANSPORTER_1"/>
    <property type="match status" value="1"/>
</dbReference>
<comment type="caution">
    <text evidence="13">The sequence shown here is derived from an EMBL/GenBank/DDBJ whole genome shotgun (WGS) entry which is preliminary data.</text>
</comment>
<keyword evidence="7 10" id="KW-1133">Transmembrane helix</keyword>
<dbReference type="PROSITE" id="PS50893">
    <property type="entry name" value="ABC_TRANSPORTER_2"/>
    <property type="match status" value="1"/>
</dbReference>
<evidence type="ECO:0000256" key="1">
    <source>
        <dbReference type="ARBA" id="ARBA00004651"/>
    </source>
</evidence>
<dbReference type="GO" id="GO:0015421">
    <property type="term" value="F:ABC-type oligopeptide transporter activity"/>
    <property type="evidence" value="ECO:0007669"/>
    <property type="project" value="TreeGrafter"/>
</dbReference>
<dbReference type="CDD" id="cd18552">
    <property type="entry name" value="ABC_6TM_MsbA_like"/>
    <property type="match status" value="1"/>
</dbReference>
<keyword evidence="8 10" id="KW-0472">Membrane</keyword>
<dbReference type="InterPro" id="IPR036640">
    <property type="entry name" value="ABC1_TM_sf"/>
</dbReference>
<protein>
    <submittedName>
        <fullName evidence="13">ABC transporter ATP-binding protein/permease</fullName>
    </submittedName>
</protein>
<feature type="domain" description="ABC transporter" evidence="11">
    <location>
        <begin position="366"/>
        <end position="600"/>
    </location>
</feature>
<gene>
    <name evidence="13" type="ORF">H9862_03210</name>
</gene>
<feature type="transmembrane region" description="Helical" evidence="10">
    <location>
        <begin position="82"/>
        <end position="111"/>
    </location>
</feature>
<proteinExistence type="predicted"/>
<keyword evidence="2" id="KW-0813">Transport</keyword>
<evidence type="ECO:0000259" key="11">
    <source>
        <dbReference type="PROSITE" id="PS50893"/>
    </source>
</evidence>
<keyword evidence="3" id="KW-1003">Cell membrane</keyword>
<dbReference type="PANTHER" id="PTHR43394">
    <property type="entry name" value="ATP-DEPENDENT PERMEASE MDL1, MITOCHONDRIAL"/>
    <property type="match status" value="1"/>
</dbReference>
<dbReference type="Proteomes" id="UP000823964">
    <property type="component" value="Unassembled WGS sequence"/>
</dbReference>
<dbReference type="AlphaFoldDB" id="A0A9D2AHN4"/>
<reference evidence="13" key="2">
    <citation type="submission" date="2021-04" db="EMBL/GenBank/DDBJ databases">
        <authorList>
            <person name="Gilroy R."/>
        </authorList>
    </citation>
    <scope>NUCLEOTIDE SEQUENCE</scope>
    <source>
        <strain evidence="13">14975</strain>
    </source>
</reference>
<dbReference type="EMBL" id="DXFQ01000052">
    <property type="protein sequence ID" value="HIX19596.1"/>
    <property type="molecule type" value="Genomic_DNA"/>
</dbReference>
<dbReference type="InterPro" id="IPR027417">
    <property type="entry name" value="P-loop_NTPase"/>
</dbReference>
<dbReference type="InterPro" id="IPR003439">
    <property type="entry name" value="ABC_transporter-like_ATP-bd"/>
</dbReference>
<dbReference type="Pfam" id="PF00005">
    <property type="entry name" value="ABC_tran"/>
    <property type="match status" value="1"/>
</dbReference>
<evidence type="ECO:0000256" key="5">
    <source>
        <dbReference type="ARBA" id="ARBA00022741"/>
    </source>
</evidence>
<evidence type="ECO:0000259" key="12">
    <source>
        <dbReference type="PROSITE" id="PS50929"/>
    </source>
</evidence>
<dbReference type="InterPro" id="IPR003593">
    <property type="entry name" value="AAA+_ATPase"/>
</dbReference>
<dbReference type="Gene3D" id="1.20.1560.10">
    <property type="entry name" value="ABC transporter type 1, transmembrane domain"/>
    <property type="match status" value="1"/>
</dbReference>
<sequence length="626" mass="68997">MNRQSRKSKWEVFAPVLRRYLRPVLGTVILALVAGIIGASAGFLLPLLLQDAFPIVFGQKPAPDWLLGLSASCFPWLDTAEFLLWAAALSIPLAMVLRGVGTYFNTYLLTLAGVRVLNRMRVELFSHLQWISFSYLDQNRRGDLMTKVMQYTQQVQGNMSIVLNDLVIQPLTLIAASAYLIYSAVTSHESAMLLGNLIIAALFVPLVRFVGKRVVKQMKKMLISFSVITQTVEETLSSQREIRIFNLEERQESRLRSLIRLLNDQLMRVAAWQQGLSPAIEVVSSLALAFALYQGSSENLTLEQFSAIAVAFYFCYDPLKKLGAVLNRCDMLAVAVDAVMEVLNARDTTPEPENPVALPPDAPGAVVFDDVSFSYDGETPVLRHISVSVPAGQIVALVGPSGSGKTTFINLICRFYDVQEGSVKLDGVDVRRLRREDRTRHIGLVSQFSALFRASIRENIRVGRPSAGDDEVEQAAREACVDEIAASKPGGYDFVLAEGGAGLSGGQKQRVSIARAFLKNAPVLILDEATSALDMRSEAAIQSSLDKLAAGHTTFVIAHRFSTIRMAQRILVFDQGRIVADGSHDELYASCALYRHLCDEQMRRESQPETQTETQPEAHGEEVPAC</sequence>
<feature type="transmembrane region" description="Helical" evidence="10">
    <location>
        <begin position="191"/>
        <end position="211"/>
    </location>
</feature>
<dbReference type="InterPro" id="IPR039421">
    <property type="entry name" value="Type_1_exporter"/>
</dbReference>
<dbReference type="PROSITE" id="PS50929">
    <property type="entry name" value="ABC_TM1F"/>
    <property type="match status" value="1"/>
</dbReference>
<evidence type="ECO:0000256" key="4">
    <source>
        <dbReference type="ARBA" id="ARBA00022692"/>
    </source>
</evidence>
<dbReference type="Pfam" id="PF00664">
    <property type="entry name" value="ABC_membrane"/>
    <property type="match status" value="1"/>
</dbReference>
<feature type="transmembrane region" description="Helical" evidence="10">
    <location>
        <begin position="166"/>
        <end position="185"/>
    </location>
</feature>
<dbReference type="FunFam" id="3.40.50.300:FF:000221">
    <property type="entry name" value="Multidrug ABC transporter ATP-binding protein"/>
    <property type="match status" value="1"/>
</dbReference>
<evidence type="ECO:0000256" key="7">
    <source>
        <dbReference type="ARBA" id="ARBA00022989"/>
    </source>
</evidence>
<evidence type="ECO:0000256" key="10">
    <source>
        <dbReference type="SAM" id="Phobius"/>
    </source>
</evidence>
<evidence type="ECO:0000256" key="9">
    <source>
        <dbReference type="SAM" id="MobiDB-lite"/>
    </source>
</evidence>
<dbReference type="GO" id="GO:0005886">
    <property type="term" value="C:plasma membrane"/>
    <property type="evidence" value="ECO:0007669"/>
    <property type="project" value="UniProtKB-SubCell"/>
</dbReference>
<keyword evidence="4 10" id="KW-0812">Transmembrane</keyword>
<dbReference type="SUPFAM" id="SSF52540">
    <property type="entry name" value="P-loop containing nucleoside triphosphate hydrolases"/>
    <property type="match status" value="1"/>
</dbReference>
<accession>A0A9D2AHN4</accession>
<dbReference type="InterPro" id="IPR017871">
    <property type="entry name" value="ABC_transporter-like_CS"/>
</dbReference>
<reference evidence="13" key="1">
    <citation type="journal article" date="2021" name="PeerJ">
        <title>Extensive microbial diversity within the chicken gut microbiome revealed by metagenomics and culture.</title>
        <authorList>
            <person name="Gilroy R."/>
            <person name="Ravi A."/>
            <person name="Getino M."/>
            <person name="Pursley I."/>
            <person name="Horton D.L."/>
            <person name="Alikhan N.F."/>
            <person name="Baker D."/>
            <person name="Gharbi K."/>
            <person name="Hall N."/>
            <person name="Watson M."/>
            <person name="Adriaenssens E.M."/>
            <person name="Foster-Nyarko E."/>
            <person name="Jarju S."/>
            <person name="Secka A."/>
            <person name="Antonio M."/>
            <person name="Oren A."/>
            <person name="Chaudhuri R.R."/>
            <person name="La Ragione R."/>
            <person name="Hildebrand F."/>
            <person name="Pallen M.J."/>
        </authorList>
    </citation>
    <scope>NUCLEOTIDE SEQUENCE</scope>
    <source>
        <strain evidence="13">14975</strain>
    </source>
</reference>
<dbReference type="Gene3D" id="3.40.50.300">
    <property type="entry name" value="P-loop containing nucleotide triphosphate hydrolases"/>
    <property type="match status" value="1"/>
</dbReference>
<feature type="compositionally biased region" description="Basic and acidic residues" evidence="9">
    <location>
        <begin position="616"/>
        <end position="626"/>
    </location>
</feature>